<feature type="domain" description="ABC-type uncharacterised transport system" evidence="1">
    <location>
        <begin position="140"/>
        <end position="280"/>
    </location>
</feature>
<dbReference type="EMBL" id="CP021983">
    <property type="protein sequence ID" value="ASC69348.1"/>
    <property type="molecule type" value="Genomic_DNA"/>
</dbReference>
<dbReference type="InterPro" id="IPR029062">
    <property type="entry name" value="Class_I_gatase-like"/>
</dbReference>
<dbReference type="InterPro" id="IPR055396">
    <property type="entry name" value="DUF7088"/>
</dbReference>
<reference evidence="3 4" key="1">
    <citation type="journal article" date="2016" name="Biochim. Biophys. Acta">
        <title>Characterization of red-shifted phycobilisomes isolated from the chlorophyll f-containing cyanobacterium Halomicronema hongdechloris.</title>
        <authorList>
            <person name="Li Y."/>
            <person name="Lin Y."/>
            <person name="Garvey C.J."/>
            <person name="Birch D."/>
            <person name="Corkery R.W."/>
            <person name="Loughlin P.C."/>
            <person name="Scheer H."/>
            <person name="Willows R.D."/>
            <person name="Chen M."/>
        </authorList>
    </citation>
    <scope>NUCLEOTIDE SEQUENCE [LARGE SCALE GENOMIC DNA]</scope>
    <source>
        <strain evidence="3 4">C2206</strain>
    </source>
</reference>
<feature type="domain" description="DUF7088" evidence="2">
    <location>
        <begin position="28"/>
        <end position="99"/>
    </location>
</feature>
<keyword evidence="4" id="KW-1185">Reference proteome</keyword>
<evidence type="ECO:0000259" key="1">
    <source>
        <dbReference type="Pfam" id="PF09822"/>
    </source>
</evidence>
<protein>
    <submittedName>
        <fullName evidence="3">Uncharacterized protein</fullName>
    </submittedName>
</protein>
<dbReference type="Pfam" id="PF09822">
    <property type="entry name" value="ABC_transp_aux"/>
    <property type="match status" value="1"/>
</dbReference>
<evidence type="ECO:0000313" key="4">
    <source>
        <dbReference type="Proteomes" id="UP000191901"/>
    </source>
</evidence>
<organism evidence="3 4">
    <name type="scientific">Halomicronema hongdechloris C2206</name>
    <dbReference type="NCBI Taxonomy" id="1641165"/>
    <lineage>
        <taxon>Bacteria</taxon>
        <taxon>Bacillati</taxon>
        <taxon>Cyanobacteriota</taxon>
        <taxon>Cyanophyceae</taxon>
        <taxon>Nodosilineales</taxon>
        <taxon>Nodosilineaceae</taxon>
        <taxon>Halomicronema</taxon>
    </lineage>
</organism>
<name>A0A1Z3HGG5_9CYAN</name>
<proteinExistence type="predicted"/>
<dbReference type="RefSeq" id="WP_256995513.1">
    <property type="nucleotide sequence ID" value="NZ_CP021983.2"/>
</dbReference>
<dbReference type="KEGG" id="hhg:XM38_002750"/>
<dbReference type="SUPFAM" id="SSF52317">
    <property type="entry name" value="Class I glutamine amidotransferase-like"/>
    <property type="match status" value="1"/>
</dbReference>
<evidence type="ECO:0000313" key="3">
    <source>
        <dbReference type="EMBL" id="ASC69348.1"/>
    </source>
</evidence>
<evidence type="ECO:0000259" key="2">
    <source>
        <dbReference type="Pfam" id="PF23357"/>
    </source>
</evidence>
<dbReference type="AlphaFoldDB" id="A0A1Z3HGG5"/>
<dbReference type="Proteomes" id="UP000191901">
    <property type="component" value="Chromosome"/>
</dbReference>
<dbReference type="InterPro" id="IPR019196">
    <property type="entry name" value="ABC_transp_unknown"/>
</dbReference>
<accession>A0A1Z3HGG5</accession>
<sequence length="299" mass="32999">MGTLAVLVILGVINWLSVQYSARLDLTENQIFTLAPQTRQIAQELAQPIRLVIFDTSPNTQDEELLQRYRRLNSQFDYDYVNPYANPRLAQEFEATRPGMVFLEVGDQRRFLQQLGPDQRLSERTITNAIDRVVRDRTLTVYFLQGHGEYGIDGSGEAGYTQAATSLEEKNYTVETLNLAETEAVPEDASVVVVAGPAQEFFEPEVESLSAYLEQGGGVLLLLDPQTNPGLAPLLDDWGITLDDRLVLDTSGAGQLVGLGPAAPLVTDYGDHPITRDFNGGRSFYPLARPIQLQEVPGG</sequence>
<gene>
    <name evidence="3" type="ORF">XM38_002750</name>
</gene>
<dbReference type="Pfam" id="PF23357">
    <property type="entry name" value="DUF7088"/>
    <property type="match status" value="1"/>
</dbReference>